<dbReference type="InterPro" id="IPR039246">
    <property type="entry name" value="Flagellar_FlgA"/>
</dbReference>
<protein>
    <recommendedName>
        <fullName evidence="4">Flagella basal body P-ring formation protein FlgA</fullName>
    </recommendedName>
</protein>
<dbReference type="GO" id="GO:0044780">
    <property type="term" value="P:bacterial-type flagellum assembly"/>
    <property type="evidence" value="ECO:0007669"/>
    <property type="project" value="InterPro"/>
</dbReference>
<proteinExistence type="inferred from homology"/>
<keyword evidence="6" id="KW-0282">Flagellum</keyword>
<evidence type="ECO:0000256" key="1">
    <source>
        <dbReference type="ARBA" id="ARBA00004418"/>
    </source>
</evidence>
<keyword evidence="7" id="KW-1185">Reference proteome</keyword>
<dbReference type="InterPro" id="IPR013974">
    <property type="entry name" value="SAF"/>
</dbReference>
<evidence type="ECO:0000256" key="3">
    <source>
        <dbReference type="ARBA" id="ARBA00022764"/>
    </source>
</evidence>
<evidence type="ECO:0000259" key="5">
    <source>
        <dbReference type="SMART" id="SM00858"/>
    </source>
</evidence>
<comment type="subcellular location">
    <subcellularLocation>
        <location evidence="1 4">Periplasm</location>
    </subcellularLocation>
</comment>
<accession>A0A2T4YP66</accession>
<dbReference type="Pfam" id="PF13144">
    <property type="entry name" value="ChapFlgA"/>
    <property type="match status" value="1"/>
</dbReference>
<dbReference type="RefSeq" id="WP_107931512.1">
    <property type="nucleotide sequence ID" value="NZ_PZZN01000002.1"/>
</dbReference>
<organism evidence="6 7">
    <name type="scientific">Sphingomonas aerolata</name>
    <dbReference type="NCBI Taxonomy" id="185951"/>
    <lineage>
        <taxon>Bacteria</taxon>
        <taxon>Pseudomonadati</taxon>
        <taxon>Pseudomonadota</taxon>
        <taxon>Alphaproteobacteria</taxon>
        <taxon>Sphingomonadales</taxon>
        <taxon>Sphingomonadaceae</taxon>
        <taxon>Sphingomonas</taxon>
    </lineage>
</organism>
<keyword evidence="4" id="KW-1005">Bacterial flagellum biogenesis</keyword>
<dbReference type="PANTHER" id="PTHR36307:SF1">
    <property type="entry name" value="FLAGELLA BASAL BODY P-RING FORMATION PROTEIN FLGA"/>
    <property type="match status" value="1"/>
</dbReference>
<keyword evidence="3 4" id="KW-0574">Periplasm</keyword>
<feature type="signal peptide" evidence="4">
    <location>
        <begin position="1"/>
        <end position="22"/>
    </location>
</feature>
<dbReference type="CDD" id="cd11614">
    <property type="entry name" value="SAF_CpaB_FlgA_like"/>
    <property type="match status" value="1"/>
</dbReference>
<comment type="caution">
    <text evidence="6">The sequence shown here is derived from an EMBL/GenBank/DDBJ whole genome shotgun (WGS) entry which is preliminary data.</text>
</comment>
<dbReference type="Gene3D" id="3.90.1210.10">
    <property type="entry name" value="Antifreeze-like/N-acetylneuraminic acid synthase C-terminal domain"/>
    <property type="match status" value="1"/>
</dbReference>
<keyword evidence="6" id="KW-0969">Cilium</keyword>
<keyword evidence="2 4" id="KW-0732">Signal</keyword>
<evidence type="ECO:0000256" key="4">
    <source>
        <dbReference type="RuleBase" id="RU362063"/>
    </source>
</evidence>
<feature type="domain" description="SAF" evidence="5">
    <location>
        <begin position="28"/>
        <end position="88"/>
    </location>
</feature>
<dbReference type="SMART" id="SM00858">
    <property type="entry name" value="SAF"/>
    <property type="match status" value="1"/>
</dbReference>
<comment type="function">
    <text evidence="4">Involved in the assembly process of the P-ring formation. It may associate with FlgF on the rod constituting a structure essential for the P-ring assembly or may act as a modulator protein for the P-ring assembly.</text>
</comment>
<dbReference type="Proteomes" id="UP000240996">
    <property type="component" value="Unassembled WGS sequence"/>
</dbReference>
<evidence type="ECO:0000313" key="7">
    <source>
        <dbReference type="Proteomes" id="UP000240996"/>
    </source>
</evidence>
<dbReference type="Gene3D" id="2.30.30.760">
    <property type="match status" value="1"/>
</dbReference>
<dbReference type="EMBL" id="PZZN01000002">
    <property type="protein sequence ID" value="PTM45313.1"/>
    <property type="molecule type" value="Genomic_DNA"/>
</dbReference>
<keyword evidence="6" id="KW-0966">Cell projection</keyword>
<evidence type="ECO:0000256" key="2">
    <source>
        <dbReference type="ARBA" id="ARBA00022729"/>
    </source>
</evidence>
<name>A0A2T4YP66_9SPHN</name>
<comment type="similarity">
    <text evidence="4">Belongs to the FlgA family.</text>
</comment>
<dbReference type="AlphaFoldDB" id="A0A2T4YP66"/>
<gene>
    <name evidence="6" type="ORF">C8J24_1528</name>
</gene>
<dbReference type="InterPro" id="IPR017585">
    <property type="entry name" value="SAF_FlgA"/>
</dbReference>
<evidence type="ECO:0000313" key="6">
    <source>
        <dbReference type="EMBL" id="PTM45313.1"/>
    </source>
</evidence>
<feature type="chain" id="PRO_5015372089" description="Flagella basal body P-ring formation protein FlgA" evidence="4">
    <location>
        <begin position="23"/>
        <end position="152"/>
    </location>
</feature>
<dbReference type="NCBIfam" id="TIGR03170">
    <property type="entry name" value="flgA_cterm"/>
    <property type="match status" value="1"/>
</dbReference>
<reference evidence="6 7" key="1">
    <citation type="submission" date="2018-04" db="EMBL/GenBank/DDBJ databases">
        <title>Genomic Encyclopedia of Type Strains, Phase III (KMG-III): the genomes of soil and plant-associated and newly described type strains.</title>
        <authorList>
            <person name="Whitman W."/>
        </authorList>
    </citation>
    <scope>NUCLEOTIDE SEQUENCE [LARGE SCALE GENOMIC DNA]</scope>
    <source>
        <strain evidence="6 7">NW12</strain>
    </source>
</reference>
<dbReference type="GO" id="GO:0042597">
    <property type="term" value="C:periplasmic space"/>
    <property type="evidence" value="ECO:0007669"/>
    <property type="project" value="UniProtKB-SubCell"/>
</dbReference>
<dbReference type="PANTHER" id="PTHR36307">
    <property type="entry name" value="FLAGELLA BASAL BODY P-RING FORMATION PROTEIN FLGA"/>
    <property type="match status" value="1"/>
</dbReference>
<sequence length="152" mass="15069">MSRLAIAVALLLASGAASPAQAADPVETPVAVLTRAIARGDILSATDFELQPRAAVAARGVLAADAASGREAVRVLPAGTMVRAGDLVAPRLVRRGEAVTLSLQGRGFAITTAARALAAGGLGDVVRVVTLSTNHSVDGVVTGAGSVRVAAQ</sequence>